<dbReference type="SMART" id="SM00513">
    <property type="entry name" value="SAP"/>
    <property type="match status" value="1"/>
</dbReference>
<feature type="compositionally biased region" description="Polar residues" evidence="9">
    <location>
        <begin position="664"/>
        <end position="673"/>
    </location>
</feature>
<dbReference type="GO" id="GO:0016874">
    <property type="term" value="F:ligase activity"/>
    <property type="evidence" value="ECO:0007669"/>
    <property type="project" value="UniProtKB-KW"/>
</dbReference>
<keyword evidence="4" id="KW-0479">Metal-binding</keyword>
<sequence length="687" mass="75250">MASAGYTLQQQKGSVETRIKLLINSDLKEICKAYNYQVSGTKAVLQKRCIEILSDIVDRGDDNAFKDLNYRVANHGKSPPQPNGASVAASSNYPTPNGYHTNNQMAPGRPSAAQNRFSTGGRSVDFKPSPFYEVQDTVMGYTELHEMPQNRHTVRQDLRLTADQVTRLKADPSLRLMLYCGLSSGMNQWTTVDVAFPNQLEVKINDDDVRANFKGLKNKPGSTKPADITDRVRKNVGYPNRLAITYALTSKRYAFVIHLVKYISADALTERIKQGTHGGGVFSKTRVLQEMQKANDDDDLVATSVTMTLKDPISALRIETPVRSTVCSHNQCFEAKWFLQLQDQAPQWSCPVCSKSVSYESLCVDQYFEEILQKTPSSIESIHLQPNGEWQMIKEKEDAKPQGNSSRNNRASYDDDFDDDLIEIVEDQPAPKPALGGAAMPYSTPSLLSPATNSTFPLNTPPLSSRGNSAAPSMSSVAQSNKRPVSSVIDLTLSDNEEEEQMPRSGKRQQTGTSTHYGNTAQSSTPNSLPDPRFSYPAGQGQITDGYRQPVNATRPVSNGRSSGSGSYHSAQQQFGISGSASGTGSPFRTGISGSSAYNPPHNYIQSHTNPYGQWRPPTTQNTPTTSSFQSFSLRPPQPSVSPAQQSTHQSPDQAFRLPPVSTILPNGYNTGWRSDYHAGQSSSPPG</sequence>
<dbReference type="GO" id="GO:0061665">
    <property type="term" value="F:SUMO ligase activity"/>
    <property type="evidence" value="ECO:0007669"/>
    <property type="project" value="TreeGrafter"/>
</dbReference>
<feature type="compositionally biased region" description="Polar residues" evidence="9">
    <location>
        <begin position="451"/>
        <end position="484"/>
    </location>
</feature>
<evidence type="ECO:0000256" key="5">
    <source>
        <dbReference type="ARBA" id="ARBA00022771"/>
    </source>
</evidence>
<keyword evidence="5 8" id="KW-0863">Zinc-finger</keyword>
<dbReference type="OrthoDB" id="28127at2759"/>
<evidence type="ECO:0000256" key="8">
    <source>
        <dbReference type="PROSITE-ProRule" id="PRU00452"/>
    </source>
</evidence>
<dbReference type="Gene3D" id="2.60.120.780">
    <property type="entry name" value="PINIT domain"/>
    <property type="match status" value="1"/>
</dbReference>
<organism evidence="12 13">
    <name type="scientific">Passalora fulva</name>
    <name type="common">Tomato leaf mold</name>
    <name type="synonym">Cladosporium fulvum</name>
    <dbReference type="NCBI Taxonomy" id="5499"/>
    <lineage>
        <taxon>Eukaryota</taxon>
        <taxon>Fungi</taxon>
        <taxon>Dikarya</taxon>
        <taxon>Ascomycota</taxon>
        <taxon>Pezizomycotina</taxon>
        <taxon>Dothideomycetes</taxon>
        <taxon>Dothideomycetidae</taxon>
        <taxon>Mycosphaerellales</taxon>
        <taxon>Mycosphaerellaceae</taxon>
        <taxon>Fulvia</taxon>
    </lineage>
</organism>
<dbReference type="Pfam" id="PF02891">
    <property type="entry name" value="zf-MIZ"/>
    <property type="match status" value="1"/>
</dbReference>
<dbReference type="KEGG" id="ffu:CLAFUR5_06963"/>
<keyword evidence="3" id="KW-0808">Transferase</keyword>
<dbReference type="GO" id="GO:0000785">
    <property type="term" value="C:chromatin"/>
    <property type="evidence" value="ECO:0007669"/>
    <property type="project" value="TreeGrafter"/>
</dbReference>
<protein>
    <submittedName>
        <fullName evidence="12">E3 SUMO-protein ligase pli1</fullName>
    </submittedName>
</protein>
<dbReference type="InterPro" id="IPR023321">
    <property type="entry name" value="PINIT"/>
</dbReference>
<name>A0A9Q8UQG7_PASFU</name>
<reference evidence="12" key="2">
    <citation type="journal article" date="2022" name="Microb. Genom.">
        <title>A chromosome-scale genome assembly of the tomato pathogen Cladosporium fulvum reveals a compartmentalized genome architecture and the presence of a dispensable chromosome.</title>
        <authorList>
            <person name="Zaccaron A.Z."/>
            <person name="Chen L.H."/>
            <person name="Samaras A."/>
            <person name="Stergiopoulos I."/>
        </authorList>
    </citation>
    <scope>NUCLEOTIDE SEQUENCE</scope>
    <source>
        <strain evidence="12">Race5_Kim</strain>
    </source>
</reference>
<dbReference type="PROSITE" id="PS51466">
    <property type="entry name" value="PINIT"/>
    <property type="match status" value="1"/>
</dbReference>
<dbReference type="Proteomes" id="UP000756132">
    <property type="component" value="Chromosome 6"/>
</dbReference>
<feature type="compositionally biased region" description="Polar residues" evidence="9">
    <location>
        <begin position="88"/>
        <end position="105"/>
    </location>
</feature>
<dbReference type="Pfam" id="PF14324">
    <property type="entry name" value="PINIT"/>
    <property type="match status" value="1"/>
</dbReference>
<reference evidence="12" key="1">
    <citation type="submission" date="2021-12" db="EMBL/GenBank/DDBJ databases">
        <authorList>
            <person name="Zaccaron A."/>
            <person name="Stergiopoulos I."/>
        </authorList>
    </citation>
    <scope>NUCLEOTIDE SEQUENCE</scope>
    <source>
        <strain evidence="12">Race5_Kim</strain>
    </source>
</reference>
<dbReference type="PROSITE" id="PS51044">
    <property type="entry name" value="ZF_SP_RING"/>
    <property type="match status" value="1"/>
</dbReference>
<dbReference type="EMBL" id="CP090168">
    <property type="protein sequence ID" value="UJO18789.1"/>
    <property type="molecule type" value="Genomic_DNA"/>
</dbReference>
<comment type="pathway">
    <text evidence="1">Protein modification; protein sumoylation.</text>
</comment>
<dbReference type="PANTHER" id="PTHR10782:SF4">
    <property type="entry name" value="TONALLI, ISOFORM E"/>
    <property type="match status" value="1"/>
</dbReference>
<evidence type="ECO:0000256" key="1">
    <source>
        <dbReference type="ARBA" id="ARBA00004718"/>
    </source>
</evidence>
<feature type="region of interest" description="Disordered" evidence="9">
    <location>
        <begin position="73"/>
        <end position="120"/>
    </location>
</feature>
<evidence type="ECO:0000256" key="6">
    <source>
        <dbReference type="ARBA" id="ARBA00022786"/>
    </source>
</evidence>
<dbReference type="PANTHER" id="PTHR10782">
    <property type="entry name" value="ZINC FINGER MIZ DOMAIN-CONTAINING PROTEIN"/>
    <property type="match status" value="1"/>
</dbReference>
<evidence type="ECO:0000256" key="3">
    <source>
        <dbReference type="ARBA" id="ARBA00022679"/>
    </source>
</evidence>
<evidence type="ECO:0000256" key="9">
    <source>
        <dbReference type="SAM" id="MobiDB-lite"/>
    </source>
</evidence>
<dbReference type="AlphaFoldDB" id="A0A9Q8UQG7"/>
<comment type="similarity">
    <text evidence="2">Belongs to the PIAS family.</text>
</comment>
<evidence type="ECO:0000256" key="2">
    <source>
        <dbReference type="ARBA" id="ARBA00005383"/>
    </source>
</evidence>
<dbReference type="InterPro" id="IPR038654">
    <property type="entry name" value="PINIT_sf"/>
</dbReference>
<keyword evidence="13" id="KW-1185">Reference proteome</keyword>
<evidence type="ECO:0000259" key="10">
    <source>
        <dbReference type="PROSITE" id="PS51044"/>
    </source>
</evidence>
<accession>A0A9Q8UQG7</accession>
<evidence type="ECO:0000313" key="12">
    <source>
        <dbReference type="EMBL" id="UJO18789.1"/>
    </source>
</evidence>
<feature type="compositionally biased region" description="Polar residues" evidence="9">
    <location>
        <begin position="402"/>
        <end position="411"/>
    </location>
</feature>
<evidence type="ECO:0000313" key="13">
    <source>
        <dbReference type="Proteomes" id="UP000756132"/>
    </source>
</evidence>
<dbReference type="InterPro" id="IPR013083">
    <property type="entry name" value="Znf_RING/FYVE/PHD"/>
</dbReference>
<dbReference type="InterPro" id="IPR003034">
    <property type="entry name" value="SAP_dom"/>
</dbReference>
<feature type="compositionally biased region" description="Polar residues" evidence="9">
    <location>
        <begin position="551"/>
        <end position="612"/>
    </location>
</feature>
<dbReference type="GeneID" id="71986841"/>
<proteinExistence type="inferred from homology"/>
<keyword evidence="7" id="KW-0862">Zinc</keyword>
<gene>
    <name evidence="12" type="ORF">CLAFUR5_06963</name>
</gene>
<dbReference type="RefSeq" id="XP_047763155.1">
    <property type="nucleotide sequence ID" value="XM_047906111.1"/>
</dbReference>
<evidence type="ECO:0000256" key="7">
    <source>
        <dbReference type="ARBA" id="ARBA00022833"/>
    </source>
</evidence>
<feature type="compositionally biased region" description="Polar residues" evidence="9">
    <location>
        <begin position="508"/>
        <end position="528"/>
    </location>
</feature>
<keyword evidence="12" id="KW-0436">Ligase</keyword>
<dbReference type="InterPro" id="IPR004181">
    <property type="entry name" value="Znf_MIZ"/>
</dbReference>
<evidence type="ECO:0000259" key="11">
    <source>
        <dbReference type="PROSITE" id="PS51466"/>
    </source>
</evidence>
<keyword evidence="6" id="KW-0833">Ubl conjugation pathway</keyword>
<feature type="region of interest" description="Disordered" evidence="9">
    <location>
        <begin position="451"/>
        <end position="687"/>
    </location>
</feature>
<feature type="compositionally biased region" description="Low complexity" evidence="9">
    <location>
        <begin position="617"/>
        <end position="633"/>
    </location>
</feature>
<dbReference type="GO" id="GO:0016925">
    <property type="term" value="P:protein sumoylation"/>
    <property type="evidence" value="ECO:0007669"/>
    <property type="project" value="TreeGrafter"/>
</dbReference>
<evidence type="ECO:0000256" key="4">
    <source>
        <dbReference type="ARBA" id="ARBA00022723"/>
    </source>
</evidence>
<dbReference type="GO" id="GO:0008270">
    <property type="term" value="F:zinc ion binding"/>
    <property type="evidence" value="ECO:0007669"/>
    <property type="project" value="UniProtKB-KW"/>
</dbReference>
<feature type="domain" description="PINIT" evidence="11">
    <location>
        <begin position="107"/>
        <end position="263"/>
    </location>
</feature>
<feature type="domain" description="SP-RING-type" evidence="10">
    <location>
        <begin position="296"/>
        <end position="377"/>
    </location>
</feature>
<dbReference type="Pfam" id="PF02037">
    <property type="entry name" value="SAP"/>
    <property type="match status" value="1"/>
</dbReference>
<dbReference type="Gene3D" id="3.30.40.10">
    <property type="entry name" value="Zinc/RING finger domain, C3HC4 (zinc finger)"/>
    <property type="match status" value="1"/>
</dbReference>
<feature type="region of interest" description="Disordered" evidence="9">
    <location>
        <begin position="396"/>
        <end position="415"/>
    </location>
</feature>